<proteinExistence type="predicted"/>
<feature type="transmembrane region" description="Helical" evidence="2">
    <location>
        <begin position="119"/>
        <end position="142"/>
    </location>
</feature>
<keyword evidence="2" id="KW-0812">Transmembrane</keyword>
<feature type="region of interest" description="Disordered" evidence="1">
    <location>
        <begin position="1"/>
        <end position="20"/>
    </location>
</feature>
<evidence type="ECO:0000259" key="3">
    <source>
        <dbReference type="Pfam" id="PF06724"/>
    </source>
</evidence>
<gene>
    <name evidence="4" type="ORF">AVDCRST_MAG14-673</name>
</gene>
<organism evidence="4">
    <name type="scientific">uncultured Rubrobacteraceae bacterium</name>
    <dbReference type="NCBI Taxonomy" id="349277"/>
    <lineage>
        <taxon>Bacteria</taxon>
        <taxon>Bacillati</taxon>
        <taxon>Actinomycetota</taxon>
        <taxon>Rubrobacteria</taxon>
        <taxon>Rubrobacterales</taxon>
        <taxon>Rubrobacteraceae</taxon>
        <taxon>environmental samples</taxon>
    </lineage>
</organism>
<sequence length="291" mass="30513">MVGRGSVAGDAARDASDHAEEAARQASPWVEKLARFGYAAKGVVYIVMGVLAILVAVGLGGSMTDQAGTLRVMESVPFGRAMLGVMVAGLLGYVLWRSVQAVMDPDEDCADLKGIATRLGYAGSALIHAGFAFTAGRLALGVGEGEGFSSGSWTAWLLSQPLGWLILATIGAGVVGGGLFQIYEAYHAEFRKYLKLGEMGDGTDGWIEHGGRFGVAARGVVFVIIGVFLSLAAFHSDAQEIRGFGGALAAVLYQPFFGYFLLGLVAFGLVAYGLLMIAVARYRRIAPHKGL</sequence>
<keyword evidence="2" id="KW-1133">Transmembrane helix</keyword>
<feature type="domain" description="DUF1206" evidence="3">
    <location>
        <begin position="119"/>
        <end position="186"/>
    </location>
</feature>
<feature type="transmembrane region" description="Helical" evidence="2">
    <location>
        <begin position="162"/>
        <end position="183"/>
    </location>
</feature>
<feature type="transmembrane region" description="Helical" evidence="2">
    <location>
        <begin position="81"/>
        <end position="99"/>
    </location>
</feature>
<reference evidence="4" key="1">
    <citation type="submission" date="2020-02" db="EMBL/GenBank/DDBJ databases">
        <authorList>
            <person name="Meier V. D."/>
        </authorList>
    </citation>
    <scope>NUCLEOTIDE SEQUENCE</scope>
    <source>
        <strain evidence="4">AVDCRST_MAG14</strain>
    </source>
</reference>
<feature type="domain" description="DUF1206" evidence="3">
    <location>
        <begin position="213"/>
        <end position="283"/>
    </location>
</feature>
<evidence type="ECO:0000256" key="2">
    <source>
        <dbReference type="SAM" id="Phobius"/>
    </source>
</evidence>
<feature type="transmembrane region" description="Helical" evidence="2">
    <location>
        <begin position="215"/>
        <end position="236"/>
    </location>
</feature>
<evidence type="ECO:0000256" key="1">
    <source>
        <dbReference type="SAM" id="MobiDB-lite"/>
    </source>
</evidence>
<feature type="transmembrane region" description="Helical" evidence="2">
    <location>
        <begin position="42"/>
        <end position="61"/>
    </location>
</feature>
<feature type="compositionally biased region" description="Basic and acidic residues" evidence="1">
    <location>
        <begin position="11"/>
        <end position="20"/>
    </location>
</feature>
<evidence type="ECO:0000313" key="4">
    <source>
        <dbReference type="EMBL" id="CAA9448712.1"/>
    </source>
</evidence>
<dbReference type="InterPro" id="IPR009597">
    <property type="entry name" value="DUF1206"/>
</dbReference>
<name>A0A6J4QNB1_9ACTN</name>
<dbReference type="Pfam" id="PF06724">
    <property type="entry name" value="DUF1206"/>
    <property type="match status" value="3"/>
</dbReference>
<protein>
    <recommendedName>
        <fullName evidence="3">DUF1206 domain-containing protein</fullName>
    </recommendedName>
</protein>
<feature type="transmembrane region" description="Helical" evidence="2">
    <location>
        <begin position="256"/>
        <end position="279"/>
    </location>
</feature>
<keyword evidence="2" id="KW-0472">Membrane</keyword>
<dbReference type="EMBL" id="CADCVG010000030">
    <property type="protein sequence ID" value="CAA9448712.1"/>
    <property type="molecule type" value="Genomic_DNA"/>
</dbReference>
<accession>A0A6J4QNB1</accession>
<feature type="domain" description="DUF1206" evidence="3">
    <location>
        <begin position="36"/>
        <end position="103"/>
    </location>
</feature>
<dbReference type="AlphaFoldDB" id="A0A6J4QNB1"/>